<evidence type="ECO:0000313" key="2">
    <source>
        <dbReference type="Proteomes" id="UP000234341"/>
    </source>
</evidence>
<dbReference type="Proteomes" id="UP000234341">
    <property type="component" value="Unassembled WGS sequence"/>
</dbReference>
<dbReference type="GO" id="GO:0004497">
    <property type="term" value="F:monooxygenase activity"/>
    <property type="evidence" value="ECO:0007669"/>
    <property type="project" value="InterPro"/>
</dbReference>
<dbReference type="OrthoDB" id="9785276at2"/>
<gene>
    <name evidence="1" type="ORF">CYJ10_09400</name>
</gene>
<dbReference type="InterPro" id="IPR050407">
    <property type="entry name" value="Geranylgeranyl_reductase"/>
</dbReference>
<dbReference type="Pfam" id="PF04820">
    <property type="entry name" value="Trp_halogenase"/>
    <property type="match status" value="1"/>
</dbReference>
<dbReference type="InterPro" id="IPR006905">
    <property type="entry name" value="Flavin_halogenase"/>
</dbReference>
<evidence type="ECO:0008006" key="3">
    <source>
        <dbReference type="Google" id="ProtNLM"/>
    </source>
</evidence>
<dbReference type="PRINTS" id="PR00420">
    <property type="entry name" value="RNGMNOXGNASE"/>
</dbReference>
<dbReference type="SUPFAM" id="SSF51905">
    <property type="entry name" value="FAD/NAD(P)-binding domain"/>
    <property type="match status" value="1"/>
</dbReference>
<dbReference type="InterPro" id="IPR036188">
    <property type="entry name" value="FAD/NAD-bd_sf"/>
</dbReference>
<accession>A0A2N5CEK8</accession>
<dbReference type="PANTHER" id="PTHR42685">
    <property type="entry name" value="GERANYLGERANYL DIPHOSPHATE REDUCTASE"/>
    <property type="match status" value="1"/>
</dbReference>
<dbReference type="AlphaFoldDB" id="A0A2N5CEK8"/>
<reference evidence="1 2" key="1">
    <citation type="submission" date="2017-12" db="EMBL/GenBank/DDBJ databases">
        <title>Genome sequence of the active heterotrophic nitrifier-denitrifier, Cupriavidus pauculus UM1.</title>
        <authorList>
            <person name="Putonti C."/>
            <person name="Castignetti D."/>
        </authorList>
    </citation>
    <scope>NUCLEOTIDE SEQUENCE [LARGE SCALE GENOMIC DNA]</scope>
    <source>
        <strain evidence="1 2">UM1</strain>
    </source>
</reference>
<name>A0A2N5CEK8_9BURK</name>
<protein>
    <recommendedName>
        <fullName evidence="3">FAD-binding protein</fullName>
    </recommendedName>
</protein>
<sequence>MRARGVLVVGDGPAGCAAAIAVARAGCAVTMVGSGRTRAVPECASVAALRLLDAIAPAFANRSDIWLDLAGRDTSGHIPGGRAVDRAGLDRGLREAAVRAGVDYRTMPAAMLRPRVAGHRVEGVEGSEHGFAAGAHMVIDASGVNGWLRRSLGLAEVIDSRPWWLQRGYGALDAGQASEPGTQFAIGPHGWLWRCATAQGCIWTALCSTRDTSVAWPVGVRPVGRIWRECRRWRHLQQAAGVGYFVCGDAAGYLDPATGDGLRFALESGARAGALAAGVVRCPQRSSLAAALYADWVLQTYQASRAALTGVYARANLPVR</sequence>
<dbReference type="EMBL" id="PJRP01000003">
    <property type="protein sequence ID" value="PLQ00670.1"/>
    <property type="molecule type" value="Genomic_DNA"/>
</dbReference>
<organism evidence="1 2">
    <name type="scientific">Cupriavidus pauculus</name>
    <dbReference type="NCBI Taxonomy" id="82633"/>
    <lineage>
        <taxon>Bacteria</taxon>
        <taxon>Pseudomonadati</taxon>
        <taxon>Pseudomonadota</taxon>
        <taxon>Betaproteobacteria</taxon>
        <taxon>Burkholderiales</taxon>
        <taxon>Burkholderiaceae</taxon>
        <taxon>Cupriavidus</taxon>
    </lineage>
</organism>
<proteinExistence type="predicted"/>
<comment type="caution">
    <text evidence="1">The sequence shown here is derived from an EMBL/GenBank/DDBJ whole genome shotgun (WGS) entry which is preliminary data.</text>
</comment>
<dbReference type="PANTHER" id="PTHR42685:SF22">
    <property type="entry name" value="CONDITIONED MEDIUM FACTOR RECEPTOR 1"/>
    <property type="match status" value="1"/>
</dbReference>
<dbReference type="RefSeq" id="WP_101681236.1">
    <property type="nucleotide sequence ID" value="NZ_PJRP01000003.1"/>
</dbReference>
<dbReference type="Gene3D" id="3.50.50.60">
    <property type="entry name" value="FAD/NAD(P)-binding domain"/>
    <property type="match status" value="2"/>
</dbReference>
<evidence type="ECO:0000313" key="1">
    <source>
        <dbReference type="EMBL" id="PLQ00670.1"/>
    </source>
</evidence>